<feature type="binding site" evidence="7">
    <location>
        <position position="116"/>
    </location>
    <ligand>
        <name>S-adenosyl-L-methionine</name>
        <dbReference type="ChEBI" id="CHEBI:59789"/>
    </ligand>
</feature>
<feature type="binding site" evidence="7">
    <location>
        <begin position="192"/>
        <end position="195"/>
    </location>
    <ligand>
        <name>substrate</name>
    </ligand>
</feature>
<feature type="binding site" evidence="7">
    <location>
        <position position="42"/>
    </location>
    <ligand>
        <name>S-adenosyl-L-methionine</name>
        <dbReference type="ChEBI" id="CHEBI:59789"/>
    </ligand>
</feature>
<dbReference type="RefSeq" id="WP_344974315.1">
    <property type="nucleotide sequence ID" value="NZ_BAABFN010000001.1"/>
</dbReference>
<sequence length="240" mass="27471">MGHNKLIRFEEILHFPNVLIYPEQQAGRWAEHFGNNHPVTLELACGKGDYTLALARRFPEENFIGVDIKGNRIWKGARTALDEGLRNVAFLRTQIGQLPAYFAPGEVKEIWITFPDPFLRKSKAKKRLTHPVFLHRYQQVLTPGGMIHLKTDSPELYAFTREVISENGCILAEDIPDVYALPAVPPLLDIRTFYESMHLAAGRTIRYLRFSLPDRLPPLPVKKQHEHGDAEILQDADKKQ</sequence>
<keyword evidence="3 7" id="KW-0489">Methyltransferase</keyword>
<evidence type="ECO:0000256" key="8">
    <source>
        <dbReference type="SAM" id="MobiDB-lite"/>
    </source>
</evidence>
<evidence type="ECO:0000256" key="1">
    <source>
        <dbReference type="ARBA" id="ARBA00000142"/>
    </source>
</evidence>
<evidence type="ECO:0000256" key="3">
    <source>
        <dbReference type="ARBA" id="ARBA00022603"/>
    </source>
</evidence>
<keyword evidence="4 7" id="KW-0808">Transferase</keyword>
<comment type="pathway">
    <text evidence="7">tRNA modification; N(7)-methylguanine-tRNA biosynthesis.</text>
</comment>
<evidence type="ECO:0000313" key="9">
    <source>
        <dbReference type="EMBL" id="GAA4301515.1"/>
    </source>
</evidence>
<dbReference type="Gene3D" id="3.40.50.150">
    <property type="entry name" value="Vaccinia Virus protein VP39"/>
    <property type="match status" value="1"/>
</dbReference>
<protein>
    <recommendedName>
        <fullName evidence="7">tRNA (guanine-N(7)-)-methyltransferase</fullName>
        <ecNumber evidence="7">2.1.1.33</ecNumber>
    </recommendedName>
    <alternativeName>
        <fullName evidence="7">tRNA (guanine(46)-N(7))-methyltransferase</fullName>
    </alternativeName>
    <alternativeName>
        <fullName evidence="7">tRNA(m7G46)-methyltransferase</fullName>
    </alternativeName>
</protein>
<feature type="compositionally biased region" description="Basic and acidic residues" evidence="8">
    <location>
        <begin position="226"/>
        <end position="240"/>
    </location>
</feature>
<feature type="binding site" evidence="7">
    <location>
        <position position="67"/>
    </location>
    <ligand>
        <name>S-adenosyl-L-methionine</name>
        <dbReference type="ChEBI" id="CHEBI:59789"/>
    </ligand>
</feature>
<gene>
    <name evidence="7 9" type="primary">trmB</name>
    <name evidence="9" type="ORF">GCM10023143_03350</name>
</gene>
<dbReference type="EMBL" id="BAABFN010000001">
    <property type="protein sequence ID" value="GAA4301515.1"/>
    <property type="molecule type" value="Genomic_DNA"/>
</dbReference>
<dbReference type="PANTHER" id="PTHR23417">
    <property type="entry name" value="3-DEOXY-D-MANNO-OCTULOSONIC-ACID TRANSFERASE/TRNA GUANINE-N 7 - -METHYLTRANSFERASE"/>
    <property type="match status" value="1"/>
</dbReference>
<evidence type="ECO:0000256" key="5">
    <source>
        <dbReference type="ARBA" id="ARBA00022691"/>
    </source>
</evidence>
<comment type="caution">
    <text evidence="9">The sequence shown here is derived from an EMBL/GenBank/DDBJ whole genome shotgun (WGS) entry which is preliminary data.</text>
</comment>
<comment type="catalytic activity">
    <reaction evidence="1 7">
        <text>guanosine(46) in tRNA + S-adenosyl-L-methionine = N(7)-methylguanosine(46) in tRNA + S-adenosyl-L-homocysteine</text>
        <dbReference type="Rhea" id="RHEA:42708"/>
        <dbReference type="Rhea" id="RHEA-COMP:10188"/>
        <dbReference type="Rhea" id="RHEA-COMP:10189"/>
        <dbReference type="ChEBI" id="CHEBI:57856"/>
        <dbReference type="ChEBI" id="CHEBI:59789"/>
        <dbReference type="ChEBI" id="CHEBI:74269"/>
        <dbReference type="ChEBI" id="CHEBI:74480"/>
        <dbReference type="EC" id="2.1.1.33"/>
    </reaction>
</comment>
<feature type="binding site" evidence="7">
    <location>
        <position position="152"/>
    </location>
    <ligand>
        <name>substrate</name>
    </ligand>
</feature>
<dbReference type="PANTHER" id="PTHR23417:SF14">
    <property type="entry name" value="PENTACOTRIPEPTIDE-REPEAT REGION OF PRORP DOMAIN-CONTAINING PROTEIN"/>
    <property type="match status" value="1"/>
</dbReference>
<evidence type="ECO:0000256" key="7">
    <source>
        <dbReference type="HAMAP-Rule" id="MF_01057"/>
    </source>
</evidence>
<dbReference type="NCBIfam" id="TIGR00091">
    <property type="entry name" value="tRNA (guanosine(46)-N7)-methyltransferase TrmB"/>
    <property type="match status" value="1"/>
</dbReference>
<evidence type="ECO:0000256" key="6">
    <source>
        <dbReference type="ARBA" id="ARBA00022694"/>
    </source>
</evidence>
<dbReference type="InterPro" id="IPR003358">
    <property type="entry name" value="tRNA_(Gua-N-7)_MeTrfase_Trmb"/>
</dbReference>
<dbReference type="NCBIfam" id="NF001080">
    <property type="entry name" value="PRK00121.2-2"/>
    <property type="match status" value="1"/>
</dbReference>
<reference evidence="10" key="1">
    <citation type="journal article" date="2019" name="Int. J. Syst. Evol. Microbiol.">
        <title>The Global Catalogue of Microorganisms (GCM) 10K type strain sequencing project: providing services to taxonomists for standard genome sequencing and annotation.</title>
        <authorList>
            <consortium name="The Broad Institute Genomics Platform"/>
            <consortium name="The Broad Institute Genome Sequencing Center for Infectious Disease"/>
            <person name="Wu L."/>
            <person name="Ma J."/>
        </authorList>
    </citation>
    <scope>NUCLEOTIDE SEQUENCE [LARGE SCALE GENOMIC DNA]</scope>
    <source>
        <strain evidence="10">JCM 17664</strain>
    </source>
</reference>
<keyword evidence="5 7" id="KW-0949">S-adenosyl-L-methionine</keyword>
<dbReference type="Pfam" id="PF02390">
    <property type="entry name" value="Methyltransf_4"/>
    <property type="match status" value="1"/>
</dbReference>
<dbReference type="SUPFAM" id="SSF53335">
    <property type="entry name" value="S-adenosyl-L-methionine-dependent methyltransferases"/>
    <property type="match status" value="1"/>
</dbReference>
<dbReference type="InterPro" id="IPR029063">
    <property type="entry name" value="SAM-dependent_MTases_sf"/>
</dbReference>
<organism evidence="9 10">
    <name type="scientific">Compostibacter hankyongensis</name>
    <dbReference type="NCBI Taxonomy" id="1007089"/>
    <lineage>
        <taxon>Bacteria</taxon>
        <taxon>Pseudomonadati</taxon>
        <taxon>Bacteroidota</taxon>
        <taxon>Chitinophagia</taxon>
        <taxon>Chitinophagales</taxon>
        <taxon>Chitinophagaceae</taxon>
        <taxon>Compostibacter</taxon>
    </lineage>
</organism>
<comment type="caution">
    <text evidence="7">Lacks conserved residue(s) required for the propagation of feature annotation.</text>
</comment>
<evidence type="ECO:0000256" key="4">
    <source>
        <dbReference type="ARBA" id="ARBA00022679"/>
    </source>
</evidence>
<feature type="region of interest" description="Disordered" evidence="8">
    <location>
        <begin position="219"/>
        <end position="240"/>
    </location>
</feature>
<comment type="function">
    <text evidence="2 7">Catalyzes the formation of N(7)-methylguanine at position 46 (m7G46) in tRNA.</text>
</comment>
<name>A0ABP8FE23_9BACT</name>
<dbReference type="InterPro" id="IPR055361">
    <property type="entry name" value="tRNA_methyltr_TrmB_bact"/>
</dbReference>
<dbReference type="Proteomes" id="UP001501207">
    <property type="component" value="Unassembled WGS sequence"/>
</dbReference>
<proteinExistence type="inferred from homology"/>
<dbReference type="PROSITE" id="PS51625">
    <property type="entry name" value="SAM_MT_TRMB"/>
    <property type="match status" value="1"/>
</dbReference>
<keyword evidence="10" id="KW-1185">Reference proteome</keyword>
<keyword evidence="6 7" id="KW-0819">tRNA processing</keyword>
<evidence type="ECO:0000256" key="2">
    <source>
        <dbReference type="ARBA" id="ARBA00003015"/>
    </source>
</evidence>
<dbReference type="HAMAP" id="MF_01057">
    <property type="entry name" value="tRNA_methyltr_TrmB"/>
    <property type="match status" value="1"/>
</dbReference>
<accession>A0ABP8FE23</accession>
<comment type="similarity">
    <text evidence="7">Belongs to the class I-like SAM-binding methyltransferase superfamily. TrmB family.</text>
</comment>
<evidence type="ECO:0000313" key="10">
    <source>
        <dbReference type="Proteomes" id="UP001501207"/>
    </source>
</evidence>
<dbReference type="EC" id="2.1.1.33" evidence="7"/>